<evidence type="ECO:0000256" key="4">
    <source>
        <dbReference type="ARBA" id="ARBA00022547"/>
    </source>
</evidence>
<feature type="transmembrane region" description="Helical" evidence="12">
    <location>
        <begin position="174"/>
        <end position="194"/>
    </location>
</feature>
<evidence type="ECO:0000256" key="12">
    <source>
        <dbReference type="SAM" id="Phobius"/>
    </source>
</evidence>
<dbReference type="InterPro" id="IPR035908">
    <property type="entry name" value="F0_ATP_A_sf"/>
</dbReference>
<sequence>MLSISLVAEEVFNIAGTPVTNSLLTTWVGIVIVSLLVIIGLWKHSIVPKGLQLILESVYSFFLNLCETVLGEKRLAEKALPFIGTIFIFVFAANIFEVIPGVGTIGIKKVEEHTTEAPIQATQAMESDMYQYQNEYAENVFLPEPLETSETIEVKEAHMVPLFRPGTTDLNTTLALALISVIVTQIVGFSALGFGYLKKFFNFSSPINFFVGILELISEFAKIISFSFRLFGNIFAGEVLLTVILMLVPYFVPIPFYGLEVFVAVVQAFVFAMLTLVFMKLAMTSHDEESHAAAH</sequence>
<evidence type="ECO:0000256" key="3">
    <source>
        <dbReference type="ARBA" id="ARBA00022448"/>
    </source>
</evidence>
<dbReference type="InterPro" id="IPR000568">
    <property type="entry name" value="ATP_synth_F0_asu"/>
</dbReference>
<dbReference type="HAMAP" id="MF_01393">
    <property type="entry name" value="ATP_synth_a_bact"/>
    <property type="match status" value="1"/>
</dbReference>
<keyword evidence="3 11" id="KW-0813">Transport</keyword>
<evidence type="ECO:0000256" key="9">
    <source>
        <dbReference type="ARBA" id="ARBA00023136"/>
    </source>
</evidence>
<dbReference type="GO" id="GO:0045259">
    <property type="term" value="C:proton-transporting ATP synthase complex"/>
    <property type="evidence" value="ECO:0007669"/>
    <property type="project" value="UniProtKB-KW"/>
</dbReference>
<keyword evidence="7 12" id="KW-1133">Transmembrane helix</keyword>
<evidence type="ECO:0000256" key="7">
    <source>
        <dbReference type="ARBA" id="ARBA00022989"/>
    </source>
</evidence>
<evidence type="ECO:0000256" key="6">
    <source>
        <dbReference type="ARBA" id="ARBA00022781"/>
    </source>
</evidence>
<comment type="caution">
    <text evidence="13">The sequence shown here is derived from an EMBL/GenBank/DDBJ whole genome shotgun (WGS) entry which is preliminary data.</text>
</comment>
<dbReference type="Proteomes" id="UP000176996">
    <property type="component" value="Unassembled WGS sequence"/>
</dbReference>
<accession>A0A1F6BZW2</accession>
<evidence type="ECO:0000256" key="2">
    <source>
        <dbReference type="ARBA" id="ARBA00006810"/>
    </source>
</evidence>
<dbReference type="GO" id="GO:0042777">
    <property type="term" value="P:proton motive force-driven plasma membrane ATP synthesis"/>
    <property type="evidence" value="ECO:0007669"/>
    <property type="project" value="TreeGrafter"/>
</dbReference>
<dbReference type="InterPro" id="IPR023011">
    <property type="entry name" value="ATP_synth_F0_asu_AS"/>
</dbReference>
<evidence type="ECO:0000256" key="5">
    <source>
        <dbReference type="ARBA" id="ARBA00022692"/>
    </source>
</evidence>
<gene>
    <name evidence="13" type="ORF">A3A21_02805</name>
</gene>
<dbReference type="AlphaFoldDB" id="A0A1F6BZW2"/>
<feature type="transmembrane region" description="Helical" evidence="12">
    <location>
        <begin position="200"/>
        <end position="218"/>
    </location>
</feature>
<name>A0A1F6BZW2_9BACT</name>
<dbReference type="Pfam" id="PF00119">
    <property type="entry name" value="ATP-synt_A"/>
    <property type="match status" value="1"/>
</dbReference>
<dbReference type="PANTHER" id="PTHR42823">
    <property type="entry name" value="ATP SYNTHASE SUBUNIT A, CHLOROPLASTIC"/>
    <property type="match status" value="1"/>
</dbReference>
<dbReference type="Gene3D" id="1.20.120.220">
    <property type="entry name" value="ATP synthase, F0 complex, subunit A"/>
    <property type="match status" value="1"/>
</dbReference>
<proteinExistence type="inferred from homology"/>
<keyword evidence="10" id="KW-0066">ATP synthesis</keyword>
<dbReference type="SUPFAM" id="SSF81336">
    <property type="entry name" value="F1F0 ATP synthase subunit A"/>
    <property type="match status" value="1"/>
</dbReference>
<keyword evidence="8 11" id="KW-0406">Ion transport</keyword>
<evidence type="ECO:0000256" key="10">
    <source>
        <dbReference type="ARBA" id="ARBA00023310"/>
    </source>
</evidence>
<dbReference type="NCBIfam" id="TIGR01131">
    <property type="entry name" value="ATP_synt_6_or_A"/>
    <property type="match status" value="1"/>
</dbReference>
<dbReference type="PANTHER" id="PTHR42823:SF3">
    <property type="entry name" value="ATP SYNTHASE SUBUNIT A, CHLOROPLASTIC"/>
    <property type="match status" value="1"/>
</dbReference>
<evidence type="ECO:0000256" key="1">
    <source>
        <dbReference type="ARBA" id="ARBA00004141"/>
    </source>
</evidence>
<protein>
    <recommendedName>
        <fullName evidence="11">ATP synthase subunit a</fullName>
    </recommendedName>
</protein>
<dbReference type="CDD" id="cd00310">
    <property type="entry name" value="ATP-synt_Fo_a_6"/>
    <property type="match status" value="1"/>
</dbReference>
<feature type="transmembrane region" description="Helical" evidence="12">
    <location>
        <begin position="20"/>
        <end position="41"/>
    </location>
</feature>
<dbReference type="GO" id="GO:0046933">
    <property type="term" value="F:proton-transporting ATP synthase activity, rotational mechanism"/>
    <property type="evidence" value="ECO:0007669"/>
    <property type="project" value="TreeGrafter"/>
</dbReference>
<dbReference type="InterPro" id="IPR045082">
    <property type="entry name" value="ATP_syn_F0_a_bact/chloroplast"/>
</dbReference>
<evidence type="ECO:0000256" key="8">
    <source>
        <dbReference type="ARBA" id="ARBA00023065"/>
    </source>
</evidence>
<feature type="non-terminal residue" evidence="13">
    <location>
        <position position="295"/>
    </location>
</feature>
<evidence type="ECO:0000313" key="13">
    <source>
        <dbReference type="EMBL" id="OGG42494.1"/>
    </source>
</evidence>
<feature type="transmembrane region" description="Helical" evidence="12">
    <location>
        <begin position="257"/>
        <end position="279"/>
    </location>
</feature>
<keyword evidence="9 12" id="KW-0472">Membrane</keyword>
<keyword evidence="5 11" id="KW-0812">Transmembrane</keyword>
<dbReference type="EMBL" id="MFKK01000002">
    <property type="protein sequence ID" value="OGG42494.1"/>
    <property type="molecule type" value="Genomic_DNA"/>
</dbReference>
<evidence type="ECO:0000256" key="11">
    <source>
        <dbReference type="RuleBase" id="RU000483"/>
    </source>
</evidence>
<feature type="transmembrane region" description="Helical" evidence="12">
    <location>
        <begin position="82"/>
        <end position="99"/>
    </location>
</feature>
<dbReference type="STRING" id="1798471.A3A21_02805"/>
<keyword evidence="4 11" id="KW-0138">CF(0)</keyword>
<comment type="subcellular location">
    <subcellularLocation>
        <location evidence="11">Cell membrane</location>
        <topology evidence="11">Multi-pass membrane protein</topology>
    </subcellularLocation>
    <subcellularLocation>
        <location evidence="1">Membrane</location>
        <topology evidence="1">Multi-pass membrane protein</topology>
    </subcellularLocation>
</comment>
<keyword evidence="6 11" id="KW-0375">Hydrogen ion transport</keyword>
<reference evidence="13 14" key="1">
    <citation type="journal article" date="2016" name="Nat. Commun.">
        <title>Thousands of microbial genomes shed light on interconnected biogeochemical processes in an aquifer system.</title>
        <authorList>
            <person name="Anantharaman K."/>
            <person name="Brown C.T."/>
            <person name="Hug L.A."/>
            <person name="Sharon I."/>
            <person name="Castelle C.J."/>
            <person name="Probst A.J."/>
            <person name="Thomas B.C."/>
            <person name="Singh A."/>
            <person name="Wilkins M.J."/>
            <person name="Karaoz U."/>
            <person name="Brodie E.L."/>
            <person name="Williams K.H."/>
            <person name="Hubbard S.S."/>
            <person name="Banfield J.F."/>
        </authorList>
    </citation>
    <scope>NUCLEOTIDE SEQUENCE [LARGE SCALE GENOMIC DNA]</scope>
</reference>
<feature type="transmembrane region" description="Helical" evidence="12">
    <location>
        <begin position="230"/>
        <end position="251"/>
    </location>
</feature>
<dbReference type="PROSITE" id="PS00449">
    <property type="entry name" value="ATPASE_A"/>
    <property type="match status" value="1"/>
</dbReference>
<dbReference type="GO" id="GO:0005886">
    <property type="term" value="C:plasma membrane"/>
    <property type="evidence" value="ECO:0007669"/>
    <property type="project" value="UniProtKB-SubCell"/>
</dbReference>
<comment type="function">
    <text evidence="11">Key component of the proton channel; it plays a direct role in the translocation of protons across the membrane.</text>
</comment>
<comment type="similarity">
    <text evidence="2 11">Belongs to the ATPase A chain family.</text>
</comment>
<evidence type="ECO:0000313" key="14">
    <source>
        <dbReference type="Proteomes" id="UP000176996"/>
    </source>
</evidence>
<organism evidence="13 14">
    <name type="scientific">Candidatus Jorgensenbacteria bacterium RIFCSPLOWO2_01_FULL_45_25b</name>
    <dbReference type="NCBI Taxonomy" id="1798471"/>
    <lineage>
        <taxon>Bacteria</taxon>
        <taxon>Candidatus Joergenseniibacteriota</taxon>
    </lineage>
</organism>